<sequence>MPIQSSWLPPNLSFEIDNVEDTWTWAKPFDYIFCRAMIGSIENWPRLIKQAFNQVAGSRFRTTAILCAAKIIQLRFLMKWSQWSQLIVEATDRTGRSVTVAPNFKKMMEDAGFEEVEETQLGQDEWHKVLGRWTHASHSTGLEGVSLYLFTQVLKWTREETLVFLADVRKDLNNRGIHGYWPAYGHLALI</sequence>
<gene>
    <name evidence="1" type="ORF">BN869_000013785_1</name>
</gene>
<dbReference type="InterPro" id="IPR029063">
    <property type="entry name" value="SAM-dependent_MTases_sf"/>
</dbReference>
<evidence type="ECO:0000313" key="1">
    <source>
        <dbReference type="EMBL" id="CEO57727.1"/>
    </source>
</evidence>
<accession>A0A0B7KQI5</accession>
<dbReference type="Gene3D" id="3.40.50.150">
    <property type="entry name" value="Vaccinia Virus protein VP39"/>
    <property type="match status" value="1"/>
</dbReference>
<feature type="non-terminal residue" evidence="1">
    <location>
        <position position="190"/>
    </location>
</feature>
<name>A0A0B7KQI5_BIOOC</name>
<dbReference type="EMBL" id="CDPU01000134">
    <property type="protein sequence ID" value="CEO57727.1"/>
    <property type="molecule type" value="Genomic_DNA"/>
</dbReference>
<reference evidence="1" key="1">
    <citation type="submission" date="2015-01" db="EMBL/GenBank/DDBJ databases">
        <authorList>
            <person name="Durling Mikael"/>
        </authorList>
    </citation>
    <scope>NUCLEOTIDE SEQUENCE</scope>
</reference>
<dbReference type="Pfam" id="PF13489">
    <property type="entry name" value="Methyltransf_23"/>
    <property type="match status" value="1"/>
</dbReference>
<protein>
    <recommendedName>
        <fullName evidence="2">Methyltransferase domain-containing protein</fullName>
    </recommendedName>
</protein>
<dbReference type="AlphaFoldDB" id="A0A0B7KQI5"/>
<dbReference type="SUPFAM" id="SSF53335">
    <property type="entry name" value="S-adenosyl-L-methionine-dependent methyltransferases"/>
    <property type="match status" value="1"/>
</dbReference>
<proteinExistence type="predicted"/>
<organism evidence="1">
    <name type="scientific">Bionectria ochroleuca</name>
    <name type="common">Gliocladium roseum</name>
    <dbReference type="NCBI Taxonomy" id="29856"/>
    <lineage>
        <taxon>Eukaryota</taxon>
        <taxon>Fungi</taxon>
        <taxon>Dikarya</taxon>
        <taxon>Ascomycota</taxon>
        <taxon>Pezizomycotina</taxon>
        <taxon>Sordariomycetes</taxon>
        <taxon>Hypocreomycetidae</taxon>
        <taxon>Hypocreales</taxon>
        <taxon>Bionectriaceae</taxon>
        <taxon>Clonostachys</taxon>
    </lineage>
</organism>
<evidence type="ECO:0008006" key="2">
    <source>
        <dbReference type="Google" id="ProtNLM"/>
    </source>
</evidence>